<evidence type="ECO:0000313" key="2">
    <source>
        <dbReference type="Proteomes" id="UP000789366"/>
    </source>
</evidence>
<keyword evidence="2" id="KW-1185">Reference proteome</keyword>
<proteinExistence type="predicted"/>
<accession>A0ACA9QP79</accession>
<name>A0ACA9QP79_9GLOM</name>
<dbReference type="Proteomes" id="UP000789366">
    <property type="component" value="Unassembled WGS sequence"/>
</dbReference>
<protein>
    <submittedName>
        <fullName evidence="1">1074_t:CDS:1</fullName>
    </submittedName>
</protein>
<sequence>PQYILYVSIGETRINTTTLLISLRVFDSNIKKKAGTLCMPLSQDSHANSIYDYLSDYCSDSSSESPES</sequence>
<dbReference type="EMBL" id="CAJVPW010048216">
    <property type="protein sequence ID" value="CAG8760913.1"/>
    <property type="molecule type" value="Genomic_DNA"/>
</dbReference>
<comment type="caution">
    <text evidence="1">The sequence shown here is derived from an EMBL/GenBank/DDBJ whole genome shotgun (WGS) entry which is preliminary data.</text>
</comment>
<evidence type="ECO:0000313" key="1">
    <source>
        <dbReference type="EMBL" id="CAG8760913.1"/>
    </source>
</evidence>
<organism evidence="1 2">
    <name type="scientific">Cetraspora pellucida</name>
    <dbReference type="NCBI Taxonomy" id="1433469"/>
    <lineage>
        <taxon>Eukaryota</taxon>
        <taxon>Fungi</taxon>
        <taxon>Fungi incertae sedis</taxon>
        <taxon>Mucoromycota</taxon>
        <taxon>Glomeromycotina</taxon>
        <taxon>Glomeromycetes</taxon>
        <taxon>Diversisporales</taxon>
        <taxon>Gigasporaceae</taxon>
        <taxon>Cetraspora</taxon>
    </lineage>
</organism>
<reference evidence="1" key="1">
    <citation type="submission" date="2021-06" db="EMBL/GenBank/DDBJ databases">
        <authorList>
            <person name="Kallberg Y."/>
            <person name="Tangrot J."/>
            <person name="Rosling A."/>
        </authorList>
    </citation>
    <scope>NUCLEOTIDE SEQUENCE</scope>
    <source>
        <strain evidence="1">28 12/20/2015</strain>
    </source>
</reference>
<gene>
    <name evidence="1" type="ORF">SPELUC_LOCUS15134</name>
</gene>
<feature type="non-terminal residue" evidence="1">
    <location>
        <position position="1"/>
    </location>
</feature>